<dbReference type="InterPro" id="IPR008758">
    <property type="entry name" value="Peptidase_S28"/>
</dbReference>
<dbReference type="PANTHER" id="PTHR11010">
    <property type="entry name" value="PROTEASE S28 PRO-X CARBOXYPEPTIDASE-RELATED"/>
    <property type="match status" value="1"/>
</dbReference>
<dbReference type="KEGG" id="mng:MNEG_10224"/>
<proteinExistence type="inferred from homology"/>
<organism evidence="7 8">
    <name type="scientific">Monoraphidium neglectum</name>
    <dbReference type="NCBI Taxonomy" id="145388"/>
    <lineage>
        <taxon>Eukaryota</taxon>
        <taxon>Viridiplantae</taxon>
        <taxon>Chlorophyta</taxon>
        <taxon>core chlorophytes</taxon>
        <taxon>Chlorophyceae</taxon>
        <taxon>CS clade</taxon>
        <taxon>Sphaeropleales</taxon>
        <taxon>Selenastraceae</taxon>
        <taxon>Monoraphidium</taxon>
    </lineage>
</organism>
<dbReference type="OrthoDB" id="2130629at2759"/>
<keyword evidence="4" id="KW-0378">Hydrolase</keyword>
<evidence type="ECO:0000256" key="2">
    <source>
        <dbReference type="ARBA" id="ARBA00022670"/>
    </source>
</evidence>
<keyword evidence="3" id="KW-0732">Signal</keyword>
<evidence type="ECO:0008006" key="9">
    <source>
        <dbReference type="Google" id="ProtNLM"/>
    </source>
</evidence>
<evidence type="ECO:0000256" key="4">
    <source>
        <dbReference type="ARBA" id="ARBA00022801"/>
    </source>
</evidence>
<dbReference type="GeneID" id="25727365"/>
<feature type="region of interest" description="Disordered" evidence="6">
    <location>
        <begin position="1"/>
        <end position="42"/>
    </location>
</feature>
<dbReference type="AlphaFoldDB" id="A0A0D2M9T9"/>
<protein>
    <recommendedName>
        <fullName evidence="9">Lysosomal Pro-X carboxypeptidase</fullName>
    </recommendedName>
</protein>
<accession>A0A0D2M9T9</accession>
<dbReference type="STRING" id="145388.A0A0D2M9T9"/>
<dbReference type="GO" id="GO:0006508">
    <property type="term" value="P:proteolysis"/>
    <property type="evidence" value="ECO:0007669"/>
    <property type="project" value="UniProtKB-KW"/>
</dbReference>
<evidence type="ECO:0000256" key="3">
    <source>
        <dbReference type="ARBA" id="ARBA00022729"/>
    </source>
</evidence>
<comment type="similarity">
    <text evidence="1">Belongs to the peptidase S28 family.</text>
</comment>
<dbReference type="Pfam" id="PF05577">
    <property type="entry name" value="Peptidase_S28"/>
    <property type="match status" value="1"/>
</dbReference>
<dbReference type="EMBL" id="KK102449">
    <property type="protein sequence ID" value="KIY97736.1"/>
    <property type="molecule type" value="Genomic_DNA"/>
</dbReference>
<dbReference type="Gene3D" id="3.40.50.1820">
    <property type="entry name" value="alpha/beta hydrolase"/>
    <property type="match status" value="1"/>
</dbReference>
<dbReference type="SUPFAM" id="SSF53474">
    <property type="entry name" value="alpha/beta-Hydrolases"/>
    <property type="match status" value="1"/>
</dbReference>
<dbReference type="InterPro" id="IPR029058">
    <property type="entry name" value="AB_hydrolase_fold"/>
</dbReference>
<sequence length="229" mass="25818">MCAAAEARRFKRPPMGPWRPPARSAVRAPAPPTPSHPRLHDPLKKCKEHWRDARLDHFSWSAPEVPGAATFKQRYYTCDKHWRRDGPIWFYAGNEADVLLYLNHTGLMFENARDFGALLVFAEHRYYGRSKPFGADTRKHMGWLTAEQAMADYAELLTEIKADLDAPDAPVIVFGGSYGGMLAAWFRMKYPHIVDGAIAASAPIWNFYGEVRAGASGAGRGWRRVVHAH</sequence>
<evidence type="ECO:0000256" key="5">
    <source>
        <dbReference type="ARBA" id="ARBA00023180"/>
    </source>
</evidence>
<dbReference type="RefSeq" id="XP_013896756.1">
    <property type="nucleotide sequence ID" value="XM_014041302.1"/>
</dbReference>
<gene>
    <name evidence="7" type="ORF">MNEG_10224</name>
</gene>
<evidence type="ECO:0000313" key="8">
    <source>
        <dbReference type="Proteomes" id="UP000054498"/>
    </source>
</evidence>
<keyword evidence="2" id="KW-0645">Protease</keyword>
<keyword evidence="8" id="KW-1185">Reference proteome</keyword>
<name>A0A0D2M9T9_9CHLO</name>
<evidence type="ECO:0000256" key="1">
    <source>
        <dbReference type="ARBA" id="ARBA00011079"/>
    </source>
</evidence>
<dbReference type="Proteomes" id="UP000054498">
    <property type="component" value="Unassembled WGS sequence"/>
</dbReference>
<reference evidence="7 8" key="1">
    <citation type="journal article" date="2013" name="BMC Genomics">
        <title>Reconstruction of the lipid metabolism for the microalga Monoraphidium neglectum from its genome sequence reveals characteristics suitable for biofuel production.</title>
        <authorList>
            <person name="Bogen C."/>
            <person name="Al-Dilaimi A."/>
            <person name="Albersmeier A."/>
            <person name="Wichmann J."/>
            <person name="Grundmann M."/>
            <person name="Rupp O."/>
            <person name="Lauersen K.J."/>
            <person name="Blifernez-Klassen O."/>
            <person name="Kalinowski J."/>
            <person name="Goesmann A."/>
            <person name="Mussgnug J.H."/>
            <person name="Kruse O."/>
        </authorList>
    </citation>
    <scope>NUCLEOTIDE SEQUENCE [LARGE SCALE GENOMIC DNA]</scope>
    <source>
        <strain evidence="7 8">SAG 48.87</strain>
    </source>
</reference>
<evidence type="ECO:0000256" key="6">
    <source>
        <dbReference type="SAM" id="MobiDB-lite"/>
    </source>
</evidence>
<dbReference type="PANTHER" id="PTHR11010:SF38">
    <property type="entry name" value="LYSOSOMAL PRO-X CARBOXYPEPTIDASE"/>
    <property type="match status" value="1"/>
</dbReference>
<dbReference type="GO" id="GO:0070008">
    <property type="term" value="F:serine-type exopeptidase activity"/>
    <property type="evidence" value="ECO:0007669"/>
    <property type="project" value="InterPro"/>
</dbReference>
<keyword evidence="5" id="KW-0325">Glycoprotein</keyword>
<dbReference type="GO" id="GO:0008239">
    <property type="term" value="F:dipeptidyl-peptidase activity"/>
    <property type="evidence" value="ECO:0007669"/>
    <property type="project" value="TreeGrafter"/>
</dbReference>
<evidence type="ECO:0000313" key="7">
    <source>
        <dbReference type="EMBL" id="KIY97736.1"/>
    </source>
</evidence>